<dbReference type="EMBL" id="CAJVCH010041549">
    <property type="protein sequence ID" value="CAG7716828.1"/>
    <property type="molecule type" value="Genomic_DNA"/>
</dbReference>
<accession>A0A8J2JYI0</accession>
<evidence type="ECO:0000313" key="1">
    <source>
        <dbReference type="EMBL" id="CAG7716828.1"/>
    </source>
</evidence>
<dbReference type="AlphaFoldDB" id="A0A8J2JYI0"/>
<organism evidence="1 2">
    <name type="scientific">Allacma fusca</name>
    <dbReference type="NCBI Taxonomy" id="39272"/>
    <lineage>
        <taxon>Eukaryota</taxon>
        <taxon>Metazoa</taxon>
        <taxon>Ecdysozoa</taxon>
        <taxon>Arthropoda</taxon>
        <taxon>Hexapoda</taxon>
        <taxon>Collembola</taxon>
        <taxon>Symphypleona</taxon>
        <taxon>Sminthuridae</taxon>
        <taxon>Allacma</taxon>
    </lineage>
</organism>
<protein>
    <submittedName>
        <fullName evidence="1">Uncharacterized protein</fullName>
    </submittedName>
</protein>
<dbReference type="Proteomes" id="UP000708208">
    <property type="component" value="Unassembled WGS sequence"/>
</dbReference>
<name>A0A8J2JYI0_9HEXA</name>
<comment type="caution">
    <text evidence="1">The sequence shown here is derived from an EMBL/GenBank/DDBJ whole genome shotgun (WGS) entry which is preliminary data.</text>
</comment>
<evidence type="ECO:0000313" key="2">
    <source>
        <dbReference type="Proteomes" id="UP000708208"/>
    </source>
</evidence>
<gene>
    <name evidence="1" type="ORF">AFUS01_LOCUS6315</name>
</gene>
<keyword evidence="2" id="KW-1185">Reference proteome</keyword>
<sequence>MQPILFSIANAREINLDVFKPHCVNQLRIFEAQNSLEDIHCSGSKVLSVSLPLVSSFSKEYDETKREHTPVNNPDPAAWLHATYQD</sequence>
<proteinExistence type="predicted"/>
<reference evidence="1" key="1">
    <citation type="submission" date="2021-06" db="EMBL/GenBank/DDBJ databases">
        <authorList>
            <person name="Hodson N. C."/>
            <person name="Mongue J. A."/>
            <person name="Jaron S. K."/>
        </authorList>
    </citation>
    <scope>NUCLEOTIDE SEQUENCE</scope>
</reference>